<comment type="caution">
    <text evidence="8">The sequence shown here is derived from an EMBL/GenBank/DDBJ whole genome shotgun (WGS) entry which is preliminary data.</text>
</comment>
<dbReference type="NCBIfam" id="TIGR01970">
    <property type="entry name" value="DEAH_box_HrpB"/>
    <property type="match status" value="1"/>
</dbReference>
<dbReference type="RefSeq" id="WP_377243808.1">
    <property type="nucleotide sequence ID" value="NZ_JBHLXP010000003.1"/>
</dbReference>
<dbReference type="CDD" id="cd17990">
    <property type="entry name" value="DEXHc_HrpB"/>
    <property type="match status" value="1"/>
</dbReference>
<dbReference type="Pfam" id="PF04408">
    <property type="entry name" value="WHD_HA2"/>
    <property type="match status" value="1"/>
</dbReference>
<dbReference type="SUPFAM" id="SSF52540">
    <property type="entry name" value="P-loop containing nucleoside triphosphate hydrolases"/>
    <property type="match status" value="1"/>
</dbReference>
<protein>
    <submittedName>
        <fullName evidence="8">ATP-dependent helicase HrpB</fullName>
        <ecNumber evidence="8">3.6.4.13</ecNumber>
    </submittedName>
</protein>
<dbReference type="SMART" id="SM00490">
    <property type="entry name" value="HELICc"/>
    <property type="match status" value="1"/>
</dbReference>
<organism evidence="8 9">
    <name type="scientific">Rheinheimera tilapiae</name>
    <dbReference type="NCBI Taxonomy" id="875043"/>
    <lineage>
        <taxon>Bacteria</taxon>
        <taxon>Pseudomonadati</taxon>
        <taxon>Pseudomonadota</taxon>
        <taxon>Gammaproteobacteria</taxon>
        <taxon>Chromatiales</taxon>
        <taxon>Chromatiaceae</taxon>
        <taxon>Rheinheimera</taxon>
    </lineage>
</organism>
<keyword evidence="9" id="KW-1185">Reference proteome</keyword>
<dbReference type="PANTHER" id="PTHR43519:SF1">
    <property type="entry name" value="ATP-DEPENDENT RNA HELICASE HRPB"/>
    <property type="match status" value="1"/>
</dbReference>
<evidence type="ECO:0000313" key="9">
    <source>
        <dbReference type="Proteomes" id="UP001589813"/>
    </source>
</evidence>
<dbReference type="Pfam" id="PF00271">
    <property type="entry name" value="Helicase_C"/>
    <property type="match status" value="1"/>
</dbReference>
<gene>
    <name evidence="8" type="primary">hrpB</name>
    <name evidence="8" type="ORF">ACFFJP_11485</name>
</gene>
<dbReference type="InterPro" id="IPR056329">
    <property type="entry name" value="CON_HrpB"/>
</dbReference>
<dbReference type="GO" id="GO:0003724">
    <property type="term" value="F:RNA helicase activity"/>
    <property type="evidence" value="ECO:0007669"/>
    <property type="project" value="UniProtKB-EC"/>
</dbReference>
<dbReference type="Pfam" id="PF00270">
    <property type="entry name" value="DEAD"/>
    <property type="match status" value="1"/>
</dbReference>
<dbReference type="PROSITE" id="PS51194">
    <property type="entry name" value="HELICASE_CTER"/>
    <property type="match status" value="1"/>
</dbReference>
<dbReference type="InterPro" id="IPR014001">
    <property type="entry name" value="Helicase_ATP-bd"/>
</dbReference>
<keyword evidence="4" id="KW-0067">ATP-binding</keyword>
<feature type="domain" description="Helicase C-terminal" evidence="7">
    <location>
        <begin position="206"/>
        <end position="372"/>
    </location>
</feature>
<dbReference type="InterPro" id="IPR011545">
    <property type="entry name" value="DEAD/DEAH_box_helicase_dom"/>
</dbReference>
<keyword evidence="2 8" id="KW-0378">Hydrolase</keyword>
<evidence type="ECO:0000313" key="8">
    <source>
        <dbReference type="EMBL" id="MFC0048906.1"/>
    </source>
</evidence>
<dbReference type="EC" id="3.6.4.13" evidence="8"/>
<dbReference type="Gene3D" id="1.20.120.1080">
    <property type="match status" value="1"/>
</dbReference>
<evidence type="ECO:0000256" key="3">
    <source>
        <dbReference type="ARBA" id="ARBA00022806"/>
    </source>
</evidence>
<dbReference type="GO" id="GO:0016787">
    <property type="term" value="F:hydrolase activity"/>
    <property type="evidence" value="ECO:0007669"/>
    <property type="project" value="UniProtKB-KW"/>
</dbReference>
<dbReference type="CDD" id="cd18791">
    <property type="entry name" value="SF2_C_RHA"/>
    <property type="match status" value="1"/>
</dbReference>
<dbReference type="PANTHER" id="PTHR43519">
    <property type="entry name" value="ATP-DEPENDENT RNA HELICASE HRPB"/>
    <property type="match status" value="1"/>
</dbReference>
<feature type="domain" description="Helicase ATP-binding" evidence="6">
    <location>
        <begin position="19"/>
        <end position="182"/>
    </location>
</feature>
<dbReference type="SMART" id="SM00487">
    <property type="entry name" value="DEXDc"/>
    <property type="match status" value="1"/>
</dbReference>
<dbReference type="Pfam" id="PF24473">
    <property type="entry name" value="CON_HrpB"/>
    <property type="match status" value="1"/>
</dbReference>
<proteinExistence type="predicted"/>
<dbReference type="InterPro" id="IPR007502">
    <property type="entry name" value="Helicase-assoc_dom"/>
</dbReference>
<dbReference type="InterPro" id="IPR013689">
    <property type="entry name" value="RNA_helicase_ATP-dep_HrpB_C"/>
</dbReference>
<dbReference type="SMART" id="SM00847">
    <property type="entry name" value="HA2"/>
    <property type="match status" value="1"/>
</dbReference>
<evidence type="ECO:0000256" key="4">
    <source>
        <dbReference type="ARBA" id="ARBA00022840"/>
    </source>
</evidence>
<sequence>MTSLSTAALPVADILPELVLQLEQQPVVVLTAPPGAGKSTYLPLFLLQHSAFANKKIIMLEPRRLAAKSIAAYLAQQLGEAVGQTVGYQIRLEQKQCAATRLLVVTEGVLIRKMLADPLLDTVDLLIFDEFHERSLQTDLALALALEVQQLNDNLKLLLMSATLDTGKLCQQLQAPLLESHGRSFPVEVCYQTPTNEVIALQCAALVLQALAKHGGNLLVFLPGQREIDQCAEYLRDKLPDATVKVHALIGSLTLAEQQAAIAAPPAGQRKVVLATNIAETSLTIDGISVVIDSGQARAAVFETRLGFSKLETIQISQAAATQRAGRAGRLMPGVCYRLDTVEKWQRRRAQTIPDILQADLLALRLDIAGWGAKVSDLFWLDPPPEKQLRAAEQCLQLLGALDDKGTLTRKGKQMLALPVEPRLAAMLLYADTLEQQGHAGAVSLAATIAAQLEQTRRFMQTELSSQLRLQSELARQQYQQLLQLMHSRHSNNQPLELTAELLSRAYPDRIAQLRGQGYLLANGTGATLPADDALQGSAVLVVADLRLWQQQAVISVAARWSLDALLQSWQADLTWQTRLEFDEQSGRFSAEKQLRLGALVLKRQNSSQQISGEDRRGAWQDYLQKKGLGCLPWSETARQLQHRLALARQLQPESGWPELSDEILADTICEWLGPYLADVRSLAQLQQLDLAQILRHQLDYARQQQLDALLPASWRSVLGTYVALLYQADGEVQLAIRLQEMFGQLTTPTVGQGAVAVTITLLSPAKQPLQVTRDLASFWQNAYQDVKKEMRGRYPKHYWPDDPADAEPTNKTKKAMANKATDR</sequence>
<name>A0ABV6BDE2_9GAMM</name>
<dbReference type="PIRSF" id="PIRSF005496">
    <property type="entry name" value="ATP_hel_hrpB"/>
    <property type="match status" value="1"/>
</dbReference>
<dbReference type="InterPro" id="IPR027417">
    <property type="entry name" value="P-loop_NTPase"/>
</dbReference>
<keyword evidence="1" id="KW-0547">Nucleotide-binding</keyword>
<evidence type="ECO:0000256" key="2">
    <source>
        <dbReference type="ARBA" id="ARBA00022801"/>
    </source>
</evidence>
<dbReference type="InterPro" id="IPR010225">
    <property type="entry name" value="HrpB"/>
</dbReference>
<dbReference type="InterPro" id="IPR048333">
    <property type="entry name" value="HA2_WH"/>
</dbReference>
<dbReference type="InterPro" id="IPR001650">
    <property type="entry name" value="Helicase_C-like"/>
</dbReference>
<evidence type="ECO:0000259" key="6">
    <source>
        <dbReference type="PROSITE" id="PS51192"/>
    </source>
</evidence>
<dbReference type="Proteomes" id="UP001589813">
    <property type="component" value="Unassembled WGS sequence"/>
</dbReference>
<evidence type="ECO:0000256" key="5">
    <source>
        <dbReference type="SAM" id="MobiDB-lite"/>
    </source>
</evidence>
<keyword evidence="3 8" id="KW-0347">Helicase</keyword>
<evidence type="ECO:0000256" key="1">
    <source>
        <dbReference type="ARBA" id="ARBA00022741"/>
    </source>
</evidence>
<dbReference type="Pfam" id="PF08482">
    <property type="entry name" value="HrpB_C"/>
    <property type="match status" value="1"/>
</dbReference>
<reference evidence="8 9" key="1">
    <citation type="submission" date="2024-09" db="EMBL/GenBank/DDBJ databases">
        <authorList>
            <person name="Sun Q."/>
            <person name="Mori K."/>
        </authorList>
    </citation>
    <scope>NUCLEOTIDE SEQUENCE [LARGE SCALE GENOMIC DNA]</scope>
    <source>
        <strain evidence="8 9">KCTC 23315</strain>
    </source>
</reference>
<accession>A0ABV6BDE2</accession>
<dbReference type="PROSITE" id="PS51192">
    <property type="entry name" value="HELICASE_ATP_BIND_1"/>
    <property type="match status" value="1"/>
</dbReference>
<feature type="region of interest" description="Disordered" evidence="5">
    <location>
        <begin position="798"/>
        <end position="824"/>
    </location>
</feature>
<dbReference type="Gene3D" id="3.40.50.300">
    <property type="entry name" value="P-loop containing nucleotide triphosphate hydrolases"/>
    <property type="match status" value="2"/>
</dbReference>
<dbReference type="InterPro" id="IPR049614">
    <property type="entry name" value="HrpB_DEXH"/>
</dbReference>
<evidence type="ECO:0000259" key="7">
    <source>
        <dbReference type="PROSITE" id="PS51194"/>
    </source>
</evidence>
<dbReference type="EMBL" id="JBHLXP010000003">
    <property type="protein sequence ID" value="MFC0048906.1"/>
    <property type="molecule type" value="Genomic_DNA"/>
</dbReference>